<dbReference type="Pfam" id="PF09670">
    <property type="entry name" value="Cas_Cas02710"/>
    <property type="match status" value="1"/>
</dbReference>
<organism evidence="1 2">
    <name type="scientific">Thermomicrobium roseum (strain ATCC 27502 / DSM 5159 / P-2)</name>
    <dbReference type="NCBI Taxonomy" id="309801"/>
    <lineage>
        <taxon>Bacteria</taxon>
        <taxon>Pseudomonadati</taxon>
        <taxon>Thermomicrobiota</taxon>
        <taxon>Thermomicrobia</taxon>
        <taxon>Thermomicrobiales</taxon>
        <taxon>Thermomicrobiaceae</taxon>
        <taxon>Thermomicrobium</taxon>
    </lineage>
</organism>
<reference evidence="1 2" key="1">
    <citation type="journal article" date="2009" name="PLoS ONE">
        <title>Complete genome sequence of the aerobic CO-oxidizing thermophile Thermomicrobium roseum.</title>
        <authorList>
            <person name="Wu D."/>
            <person name="Raymond J."/>
            <person name="Wu M."/>
            <person name="Chatterji S."/>
            <person name="Ren Q."/>
            <person name="Graham J.E."/>
            <person name="Bryant D.A."/>
            <person name="Robb F."/>
            <person name="Colman A."/>
            <person name="Tallon L.J."/>
            <person name="Badger J.H."/>
            <person name="Madupu R."/>
            <person name="Ward N.L."/>
            <person name="Eisen J.A."/>
        </authorList>
    </citation>
    <scope>NUCLEOTIDE SEQUENCE [LARGE SCALE GENOMIC DNA]</scope>
    <source>
        <strain evidence="2">ATCC 27502 / DSM 5159 / P-2</strain>
        <plasmid evidence="1">unnamed</plasmid>
    </source>
</reference>
<sequence length="443" mass="49668">MNQPVRRVLVLNVGKPTDGNVADRPEAYALREARPDFVAFVCSHAADFQAGSLRFVDDYAALTGLPPERYEVVSLEDPDDLVACYQRLVECFADLRRRFPDAEFLADYTAGTKSMSAALVLAALDSEGRPEVQLRLVRGARGHQATVIPGTESFAPVSGVHDVRARRFVGLARLALERFDYAEAAATLDQALQRELSAALRTRLEHARNLCRAFDAWDRYELATAKTFLELYRRDWHSWLTVLDQLTSVVHAFAPGQPDARGSRLTPLEQLRDPYIAVEDILFNAERRATQSRYDDAVARVYRALELLVQLRLWLGHRIDTSDVELAGLPEAWRAKLAGRTEGNGPVRLALVQAWDLLADLPDEPLAGWLAAERPRLLQWTQHRNYSLLAHGFAPVTATGWREHGQAGLALCRAALAELSRTRVRRALQHQQFPRADLLANLD</sequence>
<dbReference type="HOGENOM" id="CLU_045222_0_0_0"/>
<dbReference type="CDD" id="cd09702">
    <property type="entry name" value="Csx1_III-U"/>
    <property type="match status" value="1"/>
</dbReference>
<dbReference type="OrthoDB" id="9770049at2"/>
<evidence type="ECO:0000313" key="1">
    <source>
        <dbReference type="EMBL" id="ACM06504.1"/>
    </source>
</evidence>
<geneLocation type="plasmid" evidence="2">
    <name>Tros</name>
</geneLocation>
<protein>
    <submittedName>
        <fullName evidence="1">Crispr-associated protein, family</fullName>
    </submittedName>
</protein>
<dbReference type="eggNOG" id="COG0457">
    <property type="taxonomic scope" value="Bacteria"/>
</dbReference>
<dbReference type="RefSeq" id="WP_012642491.1">
    <property type="nucleotide sequence ID" value="NC_011961.1"/>
</dbReference>
<dbReference type="AlphaFoldDB" id="B9L2U6"/>
<dbReference type="NCBIfam" id="TIGR02710">
    <property type="entry name" value="TIGR02710 family CRISPR-associated CARF protein"/>
    <property type="match status" value="1"/>
</dbReference>
<keyword evidence="2" id="KW-1185">Reference proteome</keyword>
<dbReference type="KEGG" id="tro:trd_A0110"/>
<dbReference type="InterPro" id="IPR014082">
    <property type="entry name" value="CRISPR-assoc_prot_Cas02710"/>
</dbReference>
<gene>
    <name evidence="1" type="ordered locus">trd_A0110</name>
</gene>
<name>B9L2U6_THERP</name>
<evidence type="ECO:0000313" key="2">
    <source>
        <dbReference type="Proteomes" id="UP000000447"/>
    </source>
</evidence>
<proteinExistence type="predicted"/>
<accession>B9L2U6</accession>
<dbReference type="EMBL" id="CP001276">
    <property type="protein sequence ID" value="ACM06504.1"/>
    <property type="molecule type" value="Genomic_DNA"/>
</dbReference>
<keyword evidence="1" id="KW-0614">Plasmid</keyword>
<dbReference type="Proteomes" id="UP000000447">
    <property type="component" value="Plasmid unnamed"/>
</dbReference>